<organism evidence="2 3">
    <name type="scientific">Pararge aegeria aegeria</name>
    <dbReference type="NCBI Taxonomy" id="348720"/>
    <lineage>
        <taxon>Eukaryota</taxon>
        <taxon>Metazoa</taxon>
        <taxon>Ecdysozoa</taxon>
        <taxon>Arthropoda</taxon>
        <taxon>Hexapoda</taxon>
        <taxon>Insecta</taxon>
        <taxon>Pterygota</taxon>
        <taxon>Neoptera</taxon>
        <taxon>Endopterygota</taxon>
        <taxon>Lepidoptera</taxon>
        <taxon>Glossata</taxon>
        <taxon>Ditrysia</taxon>
        <taxon>Papilionoidea</taxon>
        <taxon>Nymphalidae</taxon>
        <taxon>Satyrinae</taxon>
        <taxon>Satyrini</taxon>
        <taxon>Parargina</taxon>
        <taxon>Pararge</taxon>
    </lineage>
</organism>
<dbReference type="Proteomes" id="UP000838756">
    <property type="component" value="Unassembled WGS sequence"/>
</dbReference>
<proteinExistence type="predicted"/>
<gene>
    <name evidence="2" type="primary">jg621</name>
    <name evidence="2" type="ORF">PAEG_LOCUS2268</name>
</gene>
<feature type="region of interest" description="Disordered" evidence="1">
    <location>
        <begin position="1"/>
        <end position="48"/>
    </location>
</feature>
<feature type="compositionally biased region" description="Low complexity" evidence="1">
    <location>
        <begin position="39"/>
        <end position="48"/>
    </location>
</feature>
<dbReference type="AlphaFoldDB" id="A0A8S4QI31"/>
<name>A0A8S4QI31_9NEOP</name>
<comment type="caution">
    <text evidence="2">The sequence shown here is derived from an EMBL/GenBank/DDBJ whole genome shotgun (WGS) entry which is preliminary data.</text>
</comment>
<reference evidence="2" key="1">
    <citation type="submission" date="2022-03" db="EMBL/GenBank/DDBJ databases">
        <authorList>
            <person name="Lindestad O."/>
        </authorList>
    </citation>
    <scope>NUCLEOTIDE SEQUENCE</scope>
</reference>
<evidence type="ECO:0000256" key="1">
    <source>
        <dbReference type="SAM" id="MobiDB-lite"/>
    </source>
</evidence>
<dbReference type="EMBL" id="CAKXAJ010007339">
    <property type="protein sequence ID" value="CAH2210362.1"/>
    <property type="molecule type" value="Genomic_DNA"/>
</dbReference>
<feature type="non-terminal residue" evidence="2">
    <location>
        <position position="1"/>
    </location>
</feature>
<keyword evidence="3" id="KW-1185">Reference proteome</keyword>
<protein>
    <submittedName>
        <fullName evidence="2">Jg621 protein</fullName>
    </submittedName>
</protein>
<sequence length="48" mass="4520">QQRAASVPLGRPQETADAGALTGPAFGADAGEAGGRGDAGAVVDARVG</sequence>
<evidence type="ECO:0000313" key="3">
    <source>
        <dbReference type="Proteomes" id="UP000838756"/>
    </source>
</evidence>
<evidence type="ECO:0000313" key="2">
    <source>
        <dbReference type="EMBL" id="CAH2210362.1"/>
    </source>
</evidence>
<accession>A0A8S4QI31</accession>